<dbReference type="PANTHER" id="PTHR10566">
    <property type="entry name" value="CHAPERONE-ACTIVITY OF BC1 COMPLEX CABC1 -RELATED"/>
    <property type="match status" value="1"/>
</dbReference>
<proteinExistence type="inferred from homology"/>
<reference evidence="3 4" key="4">
    <citation type="journal article" date="2011" name="BMC Genomics">
        <title>RNA-Seq improves annotation of protein-coding genes in the cucumber genome.</title>
        <authorList>
            <person name="Li Z."/>
            <person name="Zhang Z."/>
            <person name="Yan P."/>
            <person name="Huang S."/>
            <person name="Fei Z."/>
            <person name="Lin K."/>
        </authorList>
    </citation>
    <scope>NUCLEOTIDE SEQUENCE [LARGE SCALE GENOMIC DNA]</scope>
    <source>
        <strain evidence="4">cv. 9930</strain>
    </source>
</reference>
<evidence type="ECO:0000313" key="3">
    <source>
        <dbReference type="EMBL" id="KGN44153.1"/>
    </source>
</evidence>
<evidence type="ECO:0000259" key="2">
    <source>
        <dbReference type="Pfam" id="PF03109"/>
    </source>
</evidence>
<gene>
    <name evidence="3" type="ORF">Csa_7G207270</name>
</gene>
<keyword evidence="4" id="KW-1185">Reference proteome</keyword>
<sequence length="112" mass="12463">MEDLIPPSYLDELSLLQDQIAPFSSQLAFDTIEQELNIPLDELFSEISPEPTAAASLGQVYQARLRRNGQVVAVKVQRPGVQAAIALDILILRYLAAVFRKVGKLNTDLQVW</sequence>
<reference evidence="3 4" key="2">
    <citation type="journal article" date="2009" name="PLoS ONE">
        <title>An integrated genetic and cytogenetic map of the cucumber genome.</title>
        <authorList>
            <person name="Ren Y."/>
            <person name="Zhang Z."/>
            <person name="Liu J."/>
            <person name="Staub J.E."/>
            <person name="Han Y."/>
            <person name="Cheng Z."/>
            <person name="Li X."/>
            <person name="Lu J."/>
            <person name="Miao H."/>
            <person name="Kang H."/>
            <person name="Xie B."/>
            <person name="Gu X."/>
            <person name="Wang X."/>
            <person name="Du Y."/>
            <person name="Jin W."/>
            <person name="Huang S."/>
        </authorList>
    </citation>
    <scope>NUCLEOTIDE SEQUENCE [LARGE SCALE GENOMIC DNA]</scope>
    <source>
        <strain evidence="4">cv. 9930</strain>
    </source>
</reference>
<dbReference type="Gramene" id="KGN44153">
    <property type="protein sequence ID" value="KGN44153"/>
    <property type="gene ID" value="Csa_7G207270"/>
</dbReference>
<reference evidence="3 4" key="1">
    <citation type="journal article" date="2009" name="Nat. Genet.">
        <title>The genome of the cucumber, Cucumis sativus L.</title>
        <authorList>
            <person name="Huang S."/>
            <person name="Li R."/>
            <person name="Zhang Z."/>
            <person name="Li L."/>
            <person name="Gu X."/>
            <person name="Fan W."/>
            <person name="Lucas W.J."/>
            <person name="Wang X."/>
            <person name="Xie B."/>
            <person name="Ni P."/>
            <person name="Ren Y."/>
            <person name="Zhu H."/>
            <person name="Li J."/>
            <person name="Lin K."/>
            <person name="Jin W."/>
            <person name="Fei Z."/>
            <person name="Li G."/>
            <person name="Staub J."/>
            <person name="Kilian A."/>
            <person name="van der Vossen E.A."/>
            <person name="Wu Y."/>
            <person name="Guo J."/>
            <person name="He J."/>
            <person name="Jia Z."/>
            <person name="Ren Y."/>
            <person name="Tian G."/>
            <person name="Lu Y."/>
            <person name="Ruan J."/>
            <person name="Qian W."/>
            <person name="Wang M."/>
            <person name="Huang Q."/>
            <person name="Li B."/>
            <person name="Xuan Z."/>
            <person name="Cao J."/>
            <person name="Asan"/>
            <person name="Wu Z."/>
            <person name="Zhang J."/>
            <person name="Cai Q."/>
            <person name="Bai Y."/>
            <person name="Zhao B."/>
            <person name="Han Y."/>
            <person name="Li Y."/>
            <person name="Li X."/>
            <person name="Wang S."/>
            <person name="Shi Q."/>
            <person name="Liu S."/>
            <person name="Cho W.K."/>
            <person name="Kim J.Y."/>
            <person name="Xu Y."/>
            <person name="Heller-Uszynska K."/>
            <person name="Miao H."/>
            <person name="Cheng Z."/>
            <person name="Zhang S."/>
            <person name="Wu J."/>
            <person name="Yang Y."/>
            <person name="Kang H."/>
            <person name="Li M."/>
            <person name="Liang H."/>
            <person name="Ren X."/>
            <person name="Shi Z."/>
            <person name="Wen M."/>
            <person name="Jian M."/>
            <person name="Yang H."/>
            <person name="Zhang G."/>
            <person name="Yang Z."/>
            <person name="Chen R."/>
            <person name="Liu S."/>
            <person name="Li J."/>
            <person name="Ma L."/>
            <person name="Liu H."/>
            <person name="Zhou Y."/>
            <person name="Zhao J."/>
            <person name="Fang X."/>
            <person name="Li G."/>
            <person name="Fang L."/>
            <person name="Li Y."/>
            <person name="Liu D."/>
            <person name="Zheng H."/>
            <person name="Zhang Y."/>
            <person name="Qin N."/>
            <person name="Li Z."/>
            <person name="Yang G."/>
            <person name="Yang S."/>
            <person name="Bolund L."/>
            <person name="Kristiansen K."/>
            <person name="Zheng H."/>
            <person name="Li S."/>
            <person name="Zhang X."/>
            <person name="Yang H."/>
            <person name="Wang J."/>
            <person name="Sun R."/>
            <person name="Zhang B."/>
            <person name="Jiang S."/>
            <person name="Wang J."/>
            <person name="Du Y."/>
            <person name="Li S."/>
        </authorList>
    </citation>
    <scope>NUCLEOTIDE SEQUENCE [LARGE SCALE GENOMIC DNA]</scope>
    <source>
        <strain evidence="4">cv. 9930</strain>
    </source>
</reference>
<dbReference type="PANTHER" id="PTHR10566:SF119">
    <property type="entry name" value="OS04G0640500 PROTEIN"/>
    <property type="match status" value="1"/>
</dbReference>
<dbReference type="Pfam" id="PF03109">
    <property type="entry name" value="ABC1"/>
    <property type="match status" value="1"/>
</dbReference>
<evidence type="ECO:0000313" key="4">
    <source>
        <dbReference type="Proteomes" id="UP000029981"/>
    </source>
</evidence>
<dbReference type="SUPFAM" id="SSF56112">
    <property type="entry name" value="Protein kinase-like (PK-like)"/>
    <property type="match status" value="1"/>
</dbReference>
<dbReference type="Proteomes" id="UP000029981">
    <property type="component" value="Chromosome 7"/>
</dbReference>
<dbReference type="STRING" id="3659.A0A0A0K3R9"/>
<dbReference type="AlphaFoldDB" id="A0A0A0K3R9"/>
<feature type="domain" description="ABC1 atypical kinase-like" evidence="2">
    <location>
        <begin position="16"/>
        <end position="104"/>
    </location>
</feature>
<protein>
    <recommendedName>
        <fullName evidence="2">ABC1 atypical kinase-like domain-containing protein</fullName>
    </recommendedName>
</protein>
<reference evidence="3 4" key="3">
    <citation type="journal article" date="2010" name="BMC Genomics">
        <title>Transcriptome sequencing and comparative analysis of cucumber flowers with different sex types.</title>
        <authorList>
            <person name="Guo S."/>
            <person name="Zheng Y."/>
            <person name="Joung J.G."/>
            <person name="Liu S."/>
            <person name="Zhang Z."/>
            <person name="Crasta O.R."/>
            <person name="Sobral B.W."/>
            <person name="Xu Y."/>
            <person name="Huang S."/>
            <person name="Fei Z."/>
        </authorList>
    </citation>
    <scope>NUCLEOTIDE SEQUENCE [LARGE SCALE GENOMIC DNA]</scope>
    <source>
        <strain evidence="4">cv. 9930</strain>
    </source>
</reference>
<accession>A0A0A0K3R9</accession>
<name>A0A0A0K3R9_CUCSA</name>
<dbReference type="InterPro" id="IPR004147">
    <property type="entry name" value="ABC1_dom"/>
</dbReference>
<evidence type="ECO:0000256" key="1">
    <source>
        <dbReference type="ARBA" id="ARBA00009670"/>
    </source>
</evidence>
<dbReference type="InterPro" id="IPR050154">
    <property type="entry name" value="UbiB_kinase"/>
</dbReference>
<dbReference type="EMBL" id="CM002928">
    <property type="protein sequence ID" value="KGN44153.1"/>
    <property type="molecule type" value="Genomic_DNA"/>
</dbReference>
<organism evidence="3 4">
    <name type="scientific">Cucumis sativus</name>
    <name type="common">Cucumber</name>
    <dbReference type="NCBI Taxonomy" id="3659"/>
    <lineage>
        <taxon>Eukaryota</taxon>
        <taxon>Viridiplantae</taxon>
        <taxon>Streptophyta</taxon>
        <taxon>Embryophyta</taxon>
        <taxon>Tracheophyta</taxon>
        <taxon>Spermatophyta</taxon>
        <taxon>Magnoliopsida</taxon>
        <taxon>eudicotyledons</taxon>
        <taxon>Gunneridae</taxon>
        <taxon>Pentapetalae</taxon>
        <taxon>rosids</taxon>
        <taxon>fabids</taxon>
        <taxon>Cucurbitales</taxon>
        <taxon>Cucurbitaceae</taxon>
        <taxon>Benincaseae</taxon>
        <taxon>Cucumis</taxon>
    </lineage>
</organism>
<comment type="similarity">
    <text evidence="1">Belongs to the protein kinase superfamily. ADCK protein kinase family.</text>
</comment>
<dbReference type="InterPro" id="IPR011009">
    <property type="entry name" value="Kinase-like_dom_sf"/>
</dbReference>